<dbReference type="Proteomes" id="UP001417504">
    <property type="component" value="Unassembled WGS sequence"/>
</dbReference>
<dbReference type="AlphaFoldDB" id="A0AAP0ECJ8"/>
<proteinExistence type="predicted"/>
<sequence>MFSALTSLKEPLTSHLERVKSNYNKVLPILIQIIKQRVLKKSSFSALISLKEQIIKLRVLKVNKPTFTKLIVTRNRCFEPLLHVGNLVVTRNRRFEPQLHIGDVKSLFSALTSLKEPLTSRRERGKYDDNSFESKQAKYNHYDVTKLISFESKQAEYNHYDVTKLIVTRTQIIVISLISHWEIGKSDDNERREKSGGGREREEEEEASCGSESGGEKVTCEGETSANVRATKRLTVGEPREQGNQEEVLRKRSQALTSIWERGISNDNEVLHILLQLIILKVLKDDNDVSTILECGKSDDNDVLPILLQIITLRLLKKSLFYAITSLRKRGKLDDNELHIKNVGNRMIMTFQRFCIKEREKWDNNEVSTIFSRKERGKQDDNDVSTILECGKSDDNVVLPILLQIILIRKSLFHALTSLRECGKSDDNKKSLFRALTSRRERGKLDDNKPELHFGKVGNQTIMKLYTFCYN</sequence>
<feature type="compositionally biased region" description="Basic and acidic residues" evidence="1">
    <location>
        <begin position="187"/>
        <end position="201"/>
    </location>
</feature>
<comment type="caution">
    <text evidence="2">The sequence shown here is derived from an EMBL/GenBank/DDBJ whole genome shotgun (WGS) entry which is preliminary data.</text>
</comment>
<accession>A0AAP0ECJ8</accession>
<organism evidence="2 3">
    <name type="scientific">Stephania japonica</name>
    <dbReference type="NCBI Taxonomy" id="461633"/>
    <lineage>
        <taxon>Eukaryota</taxon>
        <taxon>Viridiplantae</taxon>
        <taxon>Streptophyta</taxon>
        <taxon>Embryophyta</taxon>
        <taxon>Tracheophyta</taxon>
        <taxon>Spermatophyta</taxon>
        <taxon>Magnoliopsida</taxon>
        <taxon>Ranunculales</taxon>
        <taxon>Menispermaceae</taxon>
        <taxon>Menispermoideae</taxon>
        <taxon>Cissampelideae</taxon>
        <taxon>Stephania</taxon>
    </lineage>
</organism>
<gene>
    <name evidence="2" type="ORF">Sjap_023948</name>
</gene>
<evidence type="ECO:0000256" key="1">
    <source>
        <dbReference type="SAM" id="MobiDB-lite"/>
    </source>
</evidence>
<evidence type="ECO:0000313" key="2">
    <source>
        <dbReference type="EMBL" id="KAK9090771.1"/>
    </source>
</evidence>
<name>A0AAP0ECJ8_9MAGN</name>
<feature type="region of interest" description="Disordered" evidence="1">
    <location>
        <begin position="187"/>
        <end position="224"/>
    </location>
</feature>
<evidence type="ECO:0000313" key="3">
    <source>
        <dbReference type="Proteomes" id="UP001417504"/>
    </source>
</evidence>
<protein>
    <submittedName>
        <fullName evidence="2">Uncharacterized protein</fullName>
    </submittedName>
</protein>
<dbReference type="EMBL" id="JBBNAE010000010">
    <property type="protein sequence ID" value="KAK9090771.1"/>
    <property type="molecule type" value="Genomic_DNA"/>
</dbReference>
<reference evidence="2 3" key="1">
    <citation type="submission" date="2024-01" db="EMBL/GenBank/DDBJ databases">
        <title>Genome assemblies of Stephania.</title>
        <authorList>
            <person name="Yang L."/>
        </authorList>
    </citation>
    <scope>NUCLEOTIDE SEQUENCE [LARGE SCALE GENOMIC DNA]</scope>
    <source>
        <strain evidence="2">QJT</strain>
        <tissue evidence="2">Leaf</tissue>
    </source>
</reference>
<keyword evidence="3" id="KW-1185">Reference proteome</keyword>